<evidence type="ECO:0000256" key="1">
    <source>
        <dbReference type="SAM" id="MobiDB-lite"/>
    </source>
</evidence>
<evidence type="ECO:0000313" key="3">
    <source>
        <dbReference type="Proteomes" id="UP000320735"/>
    </source>
</evidence>
<dbReference type="AlphaFoldDB" id="A0A5C6BLL0"/>
<dbReference type="EMBL" id="SJPP01000001">
    <property type="protein sequence ID" value="TWU12557.1"/>
    <property type="molecule type" value="Genomic_DNA"/>
</dbReference>
<keyword evidence="3" id="KW-1185">Reference proteome</keyword>
<gene>
    <name evidence="2" type="ORF">CA54_13810</name>
</gene>
<protein>
    <submittedName>
        <fullName evidence="2">Uncharacterized protein</fullName>
    </submittedName>
</protein>
<evidence type="ECO:0000313" key="2">
    <source>
        <dbReference type="EMBL" id="TWU12557.1"/>
    </source>
</evidence>
<accession>A0A5C6BLL0</accession>
<sequence length="163" mass="17867">MVSRRAVPLQLRRQMHLRPGLPLRSGRPRKSGIQTGGIRLQGLPPHLPRLPTPRPRSRRPTGPTGMESSPGLGSLVPDTALAGRKWALVSIPMGIKKRRRRRFSSCLGSNAHGVGASCQTGGDPCVVECTINRSGRARLPPSRCLPIDFTQIEMPQHRIIAHF</sequence>
<organism evidence="2 3">
    <name type="scientific">Symmachiella macrocystis</name>
    <dbReference type="NCBI Taxonomy" id="2527985"/>
    <lineage>
        <taxon>Bacteria</taxon>
        <taxon>Pseudomonadati</taxon>
        <taxon>Planctomycetota</taxon>
        <taxon>Planctomycetia</taxon>
        <taxon>Planctomycetales</taxon>
        <taxon>Planctomycetaceae</taxon>
        <taxon>Symmachiella</taxon>
    </lineage>
</organism>
<comment type="caution">
    <text evidence="2">The sequence shown here is derived from an EMBL/GenBank/DDBJ whole genome shotgun (WGS) entry which is preliminary data.</text>
</comment>
<reference evidence="2 3" key="1">
    <citation type="submission" date="2019-02" db="EMBL/GenBank/DDBJ databases">
        <title>Deep-cultivation of Planctomycetes and their phenomic and genomic characterization uncovers novel biology.</title>
        <authorList>
            <person name="Wiegand S."/>
            <person name="Jogler M."/>
            <person name="Boedeker C."/>
            <person name="Pinto D."/>
            <person name="Vollmers J."/>
            <person name="Rivas-Marin E."/>
            <person name="Kohn T."/>
            <person name="Peeters S.H."/>
            <person name="Heuer A."/>
            <person name="Rast P."/>
            <person name="Oberbeckmann S."/>
            <person name="Bunk B."/>
            <person name="Jeske O."/>
            <person name="Meyerdierks A."/>
            <person name="Storesund J.E."/>
            <person name="Kallscheuer N."/>
            <person name="Luecker S."/>
            <person name="Lage O.M."/>
            <person name="Pohl T."/>
            <person name="Merkel B.J."/>
            <person name="Hornburger P."/>
            <person name="Mueller R.-W."/>
            <person name="Bruemmer F."/>
            <person name="Labrenz M."/>
            <person name="Spormann A.M."/>
            <person name="Op Den Camp H."/>
            <person name="Overmann J."/>
            <person name="Amann R."/>
            <person name="Jetten M.S.M."/>
            <person name="Mascher T."/>
            <person name="Medema M.H."/>
            <person name="Devos D.P."/>
            <person name="Kaster A.-K."/>
            <person name="Ovreas L."/>
            <person name="Rohde M."/>
            <person name="Galperin M.Y."/>
            <person name="Jogler C."/>
        </authorList>
    </citation>
    <scope>NUCLEOTIDE SEQUENCE [LARGE SCALE GENOMIC DNA]</scope>
    <source>
        <strain evidence="2 3">CA54</strain>
    </source>
</reference>
<proteinExistence type="predicted"/>
<dbReference type="Proteomes" id="UP000320735">
    <property type="component" value="Unassembled WGS sequence"/>
</dbReference>
<feature type="compositionally biased region" description="Pro residues" evidence="1">
    <location>
        <begin position="45"/>
        <end position="54"/>
    </location>
</feature>
<feature type="region of interest" description="Disordered" evidence="1">
    <location>
        <begin position="13"/>
        <end position="74"/>
    </location>
</feature>
<name>A0A5C6BLL0_9PLAN</name>